<proteinExistence type="predicted"/>
<gene>
    <name evidence="3" type="ORF">BRW62_06235</name>
</gene>
<evidence type="ECO:0000256" key="2">
    <source>
        <dbReference type="SAM" id="SignalP"/>
    </source>
</evidence>
<keyword evidence="4" id="KW-1185">Reference proteome</keyword>
<dbReference type="Proteomes" id="UP000231057">
    <property type="component" value="Chromosome"/>
</dbReference>
<name>A0A2D2Q1M7_PARLV</name>
<dbReference type="EMBL" id="CP018092">
    <property type="protein sequence ID" value="ATS18414.1"/>
    <property type="molecule type" value="Genomic_DNA"/>
</dbReference>
<organism evidence="3 4">
    <name type="scientific">Parathermosynechococcus lividus PCC 6715</name>
    <dbReference type="NCBI Taxonomy" id="1917166"/>
    <lineage>
        <taxon>Bacteria</taxon>
        <taxon>Bacillati</taxon>
        <taxon>Cyanobacteriota</taxon>
        <taxon>Cyanophyceae</taxon>
        <taxon>Acaryochloridales</taxon>
        <taxon>Thermosynechococcaceae</taxon>
        <taxon>Parathermosynechococcus</taxon>
    </lineage>
</organism>
<dbReference type="Gene3D" id="2.60.40.1120">
    <property type="entry name" value="Carboxypeptidase-like, regulatory domain"/>
    <property type="match status" value="1"/>
</dbReference>
<dbReference type="Pfam" id="PF13620">
    <property type="entry name" value="CarboxypepD_reg"/>
    <property type="match status" value="1"/>
</dbReference>
<evidence type="ECO:0008006" key="5">
    <source>
        <dbReference type="Google" id="ProtNLM"/>
    </source>
</evidence>
<reference evidence="4" key="2">
    <citation type="journal article" date="2022" name="Front. Microbiol.">
        <title>Comparative Genomic Analysis Revealed Distinct Molecular Components and Organization of CO2-Concentrating Mechanism in Thermophilic Cyanobacteria.</title>
        <authorList>
            <person name="Tang J."/>
            <person name="Zhou H."/>
            <person name="Yao D."/>
            <person name="Riaz S."/>
            <person name="You D."/>
            <person name="Klepacz-Smolka A."/>
            <person name="Daroch M."/>
        </authorList>
    </citation>
    <scope>NUCLEOTIDE SEQUENCE [LARGE SCALE GENOMIC DNA]</scope>
    <source>
        <strain evidence="4">PCC 6715</strain>
    </source>
</reference>
<dbReference type="AlphaFoldDB" id="A0A2D2Q1M7"/>
<feature type="chain" id="PRO_5013964863" description="Carboxypeptidase regulatory-like domain-containing protein" evidence="2">
    <location>
        <begin position="23"/>
        <end position="159"/>
    </location>
</feature>
<evidence type="ECO:0000313" key="4">
    <source>
        <dbReference type="Proteomes" id="UP000231057"/>
    </source>
</evidence>
<reference evidence="3 4" key="1">
    <citation type="submission" date="2016-11" db="EMBL/GenBank/DDBJ databases">
        <title>Complete genome sequence of thermophilic cyanobacteria strain Synechococcus sp. PCC6715.</title>
        <authorList>
            <person name="Tang J."/>
            <person name="Daroch M."/>
            <person name="Liang Y."/>
            <person name="Jiang D."/>
            <person name="Shah M."/>
        </authorList>
    </citation>
    <scope>NUCLEOTIDE SEQUENCE [LARGE SCALE GENOMIC DNA]</scope>
    <source>
        <strain evidence="3 4">PCC 6715</strain>
    </source>
</reference>
<sequence>MKVLLSLLPLSSALLVAPQAIAHGVALNYQAQQVVKITARYDSGQPMANATVKVFAPNQPQQAVIQGATNAAGEFQFTPDQAGSWQVQVRQAGHGGNLTVPVRLDATPVSTAVQVTAAASPVSLSQYTPLQVSIMVLAVLWGAIGTACFAWSRRRVQVE</sequence>
<keyword evidence="1" id="KW-0812">Transmembrane</keyword>
<keyword evidence="1" id="KW-0472">Membrane</keyword>
<keyword evidence="2" id="KW-0732">Signal</keyword>
<keyword evidence="1" id="KW-1133">Transmembrane helix</keyword>
<evidence type="ECO:0000313" key="3">
    <source>
        <dbReference type="EMBL" id="ATS18414.1"/>
    </source>
</evidence>
<dbReference type="RefSeq" id="WP_198406198.1">
    <property type="nucleotide sequence ID" value="NZ_CP018092.1"/>
</dbReference>
<evidence type="ECO:0000256" key="1">
    <source>
        <dbReference type="SAM" id="Phobius"/>
    </source>
</evidence>
<dbReference type="InterPro" id="IPR008969">
    <property type="entry name" value="CarboxyPept-like_regulatory"/>
</dbReference>
<protein>
    <recommendedName>
        <fullName evidence="5">Carboxypeptidase regulatory-like domain-containing protein</fullName>
    </recommendedName>
</protein>
<feature type="signal peptide" evidence="2">
    <location>
        <begin position="1"/>
        <end position="22"/>
    </location>
</feature>
<dbReference type="SUPFAM" id="SSF49464">
    <property type="entry name" value="Carboxypeptidase regulatory domain-like"/>
    <property type="match status" value="1"/>
</dbReference>
<feature type="transmembrane region" description="Helical" evidence="1">
    <location>
        <begin position="130"/>
        <end position="151"/>
    </location>
</feature>
<dbReference type="KEGG" id="slw:BRW62_06235"/>
<accession>A0A2D2Q1M7</accession>